<evidence type="ECO:0000313" key="3">
    <source>
        <dbReference type="Proteomes" id="UP001204445"/>
    </source>
</evidence>
<dbReference type="InterPro" id="IPR019734">
    <property type="entry name" value="TPR_rpt"/>
</dbReference>
<dbReference type="AlphaFoldDB" id="A0AAE3HHU5"/>
<evidence type="ECO:0000313" key="2">
    <source>
        <dbReference type="EMBL" id="MCS3902554.1"/>
    </source>
</evidence>
<dbReference type="GO" id="GO:0006383">
    <property type="term" value="P:transcription by RNA polymerase III"/>
    <property type="evidence" value="ECO:0007669"/>
    <property type="project" value="InterPro"/>
</dbReference>
<name>A0AAE3HHU5_9GAMM</name>
<dbReference type="InterPro" id="IPR039340">
    <property type="entry name" value="Tfc4/TFIIIC-102/Sfc4"/>
</dbReference>
<protein>
    <submittedName>
        <fullName evidence="2">Tetratricopeptide (TPR) repeat protein</fullName>
    </submittedName>
</protein>
<dbReference type="Gene3D" id="1.25.40.10">
    <property type="entry name" value="Tetratricopeptide repeat domain"/>
    <property type="match status" value="3"/>
</dbReference>
<dbReference type="SUPFAM" id="SSF48452">
    <property type="entry name" value="TPR-like"/>
    <property type="match status" value="3"/>
</dbReference>
<dbReference type="GO" id="GO:0000127">
    <property type="term" value="C:transcription factor TFIIIC complex"/>
    <property type="evidence" value="ECO:0007669"/>
    <property type="project" value="TreeGrafter"/>
</dbReference>
<feature type="repeat" description="TPR" evidence="1">
    <location>
        <begin position="348"/>
        <end position="381"/>
    </location>
</feature>
<dbReference type="EMBL" id="JANUCT010000003">
    <property type="protein sequence ID" value="MCS3902554.1"/>
    <property type="molecule type" value="Genomic_DNA"/>
</dbReference>
<feature type="repeat" description="TPR" evidence="1">
    <location>
        <begin position="175"/>
        <end position="208"/>
    </location>
</feature>
<keyword evidence="1" id="KW-0802">TPR repeat</keyword>
<sequence length="398" mass="45489">MMLLLASATANGQSREDEDGEYLLSEPTYNALNKINEQLQDGNYNGALTALRKLEQAIAADDDYEQAVVNQTFGYAYNGLERYDQAAEAFIQAVESNALPADVSHRLTYFIAQLLAQTGDYNRAISYLEDWLAAEDDPGVDAHRLAAGLYYELKNYAGVIEQAQMAIRKSKKANENLYQLLLAAYFETNDYGRAANLLERMLELFPDNPDYWKQLAASYQFLDQDRKVLAVTELANRRGYLNSQEKLNLARLYLSQQAPYRAARFLEQEMANGRIEKNAKNLKLLADSFHLARETDAAIEAYGNAARAAGNPELYFRQGQLLVQEQRWQEARDALQQALQNNDLDHRAMAHLLLGMSAYHLEDYERASNALKRAREYDKTRSQADYWLRQIEERSERD</sequence>
<accession>A0AAE3HHU5</accession>
<dbReference type="Proteomes" id="UP001204445">
    <property type="component" value="Unassembled WGS sequence"/>
</dbReference>
<dbReference type="Pfam" id="PF13428">
    <property type="entry name" value="TPR_14"/>
    <property type="match status" value="1"/>
</dbReference>
<reference evidence="2" key="1">
    <citation type="submission" date="2022-08" db="EMBL/GenBank/DDBJ databases">
        <title>Genomic Encyclopedia of Type Strains, Phase III (KMG-III): the genomes of soil and plant-associated and newly described type strains.</title>
        <authorList>
            <person name="Whitman W."/>
        </authorList>
    </citation>
    <scope>NUCLEOTIDE SEQUENCE</scope>
    <source>
        <strain evidence="2">HMT 1</strain>
    </source>
</reference>
<feature type="repeat" description="TPR" evidence="1">
    <location>
        <begin position="312"/>
        <end position="345"/>
    </location>
</feature>
<dbReference type="PROSITE" id="PS50005">
    <property type="entry name" value="TPR"/>
    <property type="match status" value="3"/>
</dbReference>
<comment type="caution">
    <text evidence="2">The sequence shown here is derived from an EMBL/GenBank/DDBJ whole genome shotgun (WGS) entry which is preliminary data.</text>
</comment>
<dbReference type="PANTHER" id="PTHR23082">
    <property type="entry name" value="TRANSCRIPTION INITIATION FACTOR IIIC TFIIIC , POLYPEPTIDE 3-RELATED"/>
    <property type="match status" value="1"/>
</dbReference>
<dbReference type="SMART" id="SM00028">
    <property type="entry name" value="TPR"/>
    <property type="match status" value="6"/>
</dbReference>
<organism evidence="2 3">
    <name type="scientific">Methylohalomonas lacus</name>
    <dbReference type="NCBI Taxonomy" id="398773"/>
    <lineage>
        <taxon>Bacteria</taxon>
        <taxon>Pseudomonadati</taxon>
        <taxon>Pseudomonadota</taxon>
        <taxon>Gammaproteobacteria</taxon>
        <taxon>Methylohalomonadales</taxon>
        <taxon>Methylohalomonadaceae</taxon>
        <taxon>Methylohalomonas</taxon>
    </lineage>
</organism>
<proteinExistence type="predicted"/>
<dbReference type="Pfam" id="PF13432">
    <property type="entry name" value="TPR_16"/>
    <property type="match status" value="2"/>
</dbReference>
<gene>
    <name evidence="2" type="ORF">J2T55_000558</name>
</gene>
<dbReference type="InterPro" id="IPR011990">
    <property type="entry name" value="TPR-like_helical_dom_sf"/>
</dbReference>
<dbReference type="PANTHER" id="PTHR23082:SF0">
    <property type="entry name" value="GENERAL TRANSCRIPTION FACTOR 3C POLYPEPTIDE 3"/>
    <property type="match status" value="1"/>
</dbReference>
<evidence type="ECO:0000256" key="1">
    <source>
        <dbReference type="PROSITE-ProRule" id="PRU00339"/>
    </source>
</evidence>
<keyword evidence="3" id="KW-1185">Reference proteome</keyword>